<proteinExistence type="predicted"/>
<gene>
    <name evidence="1" type="ORF">CY0110_11082</name>
</gene>
<evidence type="ECO:0000313" key="1">
    <source>
        <dbReference type="EMBL" id="EAZ89653.1"/>
    </source>
</evidence>
<evidence type="ECO:0000313" key="2">
    <source>
        <dbReference type="Proteomes" id="UP000003781"/>
    </source>
</evidence>
<dbReference type="InterPro" id="IPR037257">
    <property type="entry name" value="T2SS_E_N_sf"/>
</dbReference>
<accession>A3IUZ9</accession>
<sequence>MQLGQILLQKQWISSEQLDEVIQLQTSQKNRIGELLLQKGLIVNHQLEAALKEQYWRKNGFWVID</sequence>
<protein>
    <recommendedName>
        <fullName evidence="3">Type II secretion system protein GspE N-terminal domain-containing protein</fullName>
    </recommendedName>
</protein>
<dbReference type="Proteomes" id="UP000003781">
    <property type="component" value="Unassembled WGS sequence"/>
</dbReference>
<dbReference type="OrthoDB" id="574304at2"/>
<reference evidence="1 2" key="1">
    <citation type="submission" date="2007-03" db="EMBL/GenBank/DDBJ databases">
        <authorList>
            <person name="Stal L."/>
            <person name="Ferriera S."/>
            <person name="Johnson J."/>
            <person name="Kravitz S."/>
            <person name="Beeson K."/>
            <person name="Sutton G."/>
            <person name="Rogers Y.-H."/>
            <person name="Friedman R."/>
            <person name="Frazier M."/>
            <person name="Venter J.C."/>
        </authorList>
    </citation>
    <scope>NUCLEOTIDE SEQUENCE [LARGE SCALE GENOMIC DNA]</scope>
    <source>
        <strain evidence="1 2">CCY0110</strain>
    </source>
</reference>
<dbReference type="SUPFAM" id="SSF160246">
    <property type="entry name" value="EspE N-terminal domain-like"/>
    <property type="match status" value="1"/>
</dbReference>
<evidence type="ECO:0008006" key="3">
    <source>
        <dbReference type="Google" id="ProtNLM"/>
    </source>
</evidence>
<keyword evidence="2" id="KW-1185">Reference proteome</keyword>
<comment type="caution">
    <text evidence="1">The sequence shown here is derived from an EMBL/GenBank/DDBJ whole genome shotgun (WGS) entry which is preliminary data.</text>
</comment>
<dbReference type="eggNOG" id="COG1087">
    <property type="taxonomic scope" value="Bacteria"/>
</dbReference>
<organism evidence="1 2">
    <name type="scientific">Crocosphaera chwakensis CCY0110</name>
    <dbReference type="NCBI Taxonomy" id="391612"/>
    <lineage>
        <taxon>Bacteria</taxon>
        <taxon>Bacillati</taxon>
        <taxon>Cyanobacteriota</taxon>
        <taxon>Cyanophyceae</taxon>
        <taxon>Oscillatoriophycideae</taxon>
        <taxon>Chroococcales</taxon>
        <taxon>Aphanothecaceae</taxon>
        <taxon>Crocosphaera</taxon>
        <taxon>Crocosphaera chwakensis</taxon>
    </lineage>
</organism>
<dbReference type="AlphaFoldDB" id="A3IUZ9"/>
<name>A3IUZ9_9CHRO</name>
<dbReference type="RefSeq" id="WP_008277205.1">
    <property type="nucleotide sequence ID" value="NZ_AAXW01000039.1"/>
</dbReference>
<dbReference type="EMBL" id="AAXW01000039">
    <property type="protein sequence ID" value="EAZ89653.1"/>
    <property type="molecule type" value="Genomic_DNA"/>
</dbReference>